<evidence type="ECO:0000256" key="6">
    <source>
        <dbReference type="ARBA" id="ARBA00022989"/>
    </source>
</evidence>
<feature type="transmembrane region" description="Helical" evidence="10">
    <location>
        <begin position="450"/>
        <end position="473"/>
    </location>
</feature>
<evidence type="ECO:0000256" key="2">
    <source>
        <dbReference type="ARBA" id="ARBA00022475"/>
    </source>
</evidence>
<comment type="subcellular location">
    <subcellularLocation>
        <location evidence="10">Cell inner membrane</location>
        <topology evidence="10">Multi-pass membrane protein</topology>
    </subcellularLocation>
    <subcellularLocation>
        <location evidence="1">Cell membrane</location>
        <topology evidence="1">Multi-pass membrane protein</topology>
    </subcellularLocation>
</comment>
<protein>
    <recommendedName>
        <fullName evidence="10">Probable lipid II flippase MurJ</fullName>
    </recommendedName>
</protein>
<dbReference type="KEGG" id="sflv:IC614_04905"/>
<dbReference type="Proteomes" id="UP000594873">
    <property type="component" value="Chromosome"/>
</dbReference>
<dbReference type="GO" id="GO:0005886">
    <property type="term" value="C:plasma membrane"/>
    <property type="evidence" value="ECO:0007669"/>
    <property type="project" value="UniProtKB-SubCell"/>
</dbReference>
<proteinExistence type="inferred from homology"/>
<dbReference type="RefSeq" id="WP_200972785.1">
    <property type="nucleotide sequence ID" value="NZ_CP065592.1"/>
</dbReference>
<dbReference type="GO" id="GO:0008360">
    <property type="term" value="P:regulation of cell shape"/>
    <property type="evidence" value="ECO:0007669"/>
    <property type="project" value="UniProtKB-UniRule"/>
</dbReference>
<dbReference type="AlphaFoldDB" id="A0A7T2GL93"/>
<dbReference type="EMBL" id="CP065592">
    <property type="protein sequence ID" value="QPQ55924.1"/>
    <property type="molecule type" value="Genomic_DNA"/>
</dbReference>
<feature type="transmembrane region" description="Helical" evidence="10">
    <location>
        <begin position="383"/>
        <end position="402"/>
    </location>
</feature>
<dbReference type="GO" id="GO:0071555">
    <property type="term" value="P:cell wall organization"/>
    <property type="evidence" value="ECO:0007669"/>
    <property type="project" value="UniProtKB-UniRule"/>
</dbReference>
<keyword evidence="6 10" id="KW-1133">Transmembrane helix</keyword>
<feature type="transmembrane region" description="Helical" evidence="10">
    <location>
        <begin position="88"/>
        <end position="114"/>
    </location>
</feature>
<dbReference type="CDD" id="cd13123">
    <property type="entry name" value="MATE_MurJ_like"/>
    <property type="match status" value="1"/>
</dbReference>
<evidence type="ECO:0000256" key="1">
    <source>
        <dbReference type="ARBA" id="ARBA00004651"/>
    </source>
</evidence>
<feature type="transmembrane region" description="Helical" evidence="10">
    <location>
        <begin position="275"/>
        <end position="293"/>
    </location>
</feature>
<gene>
    <name evidence="10 12" type="primary">murJ</name>
    <name evidence="12" type="ORF">IC614_04905</name>
</gene>
<evidence type="ECO:0000256" key="8">
    <source>
        <dbReference type="ARBA" id="ARBA00060041"/>
    </source>
</evidence>
<evidence type="ECO:0000256" key="4">
    <source>
        <dbReference type="ARBA" id="ARBA00022960"/>
    </source>
</evidence>
<dbReference type="PANTHER" id="PTHR47019:SF1">
    <property type="entry name" value="LIPID II FLIPPASE MURJ"/>
    <property type="match status" value="1"/>
</dbReference>
<dbReference type="Pfam" id="PF03023">
    <property type="entry name" value="MurJ"/>
    <property type="match status" value="1"/>
</dbReference>
<dbReference type="HAMAP" id="MF_02078">
    <property type="entry name" value="MurJ_MviN"/>
    <property type="match status" value="1"/>
</dbReference>
<keyword evidence="4 10" id="KW-0133">Cell shape</keyword>
<evidence type="ECO:0000256" key="9">
    <source>
        <dbReference type="ARBA" id="ARBA00061532"/>
    </source>
</evidence>
<feature type="transmembrane region" description="Helical" evidence="10">
    <location>
        <begin position="159"/>
        <end position="181"/>
    </location>
</feature>
<feature type="transmembrane region" description="Helical" evidence="10">
    <location>
        <begin position="350"/>
        <end position="371"/>
    </location>
</feature>
<dbReference type="InterPro" id="IPR004268">
    <property type="entry name" value="MurJ"/>
</dbReference>
<feature type="transmembrane region" description="Helical" evidence="10">
    <location>
        <begin position="187"/>
        <end position="209"/>
    </location>
</feature>
<evidence type="ECO:0000256" key="7">
    <source>
        <dbReference type="ARBA" id="ARBA00023136"/>
    </source>
</evidence>
<feature type="transmembrane region" description="Helical" evidence="10">
    <location>
        <begin position="479"/>
        <end position="503"/>
    </location>
</feature>
<comment type="function">
    <text evidence="8 10 11">Involved in peptidoglycan biosynthesis. Transports lipid-linked peptidoglycan precursors from the inner to the outer leaflet of the cytoplasmic membrane.</text>
</comment>
<sequence length="518" mass="55440">MNLHKAIGTIGGLTMVSRVFGFAREMLMSRIMGASGAADAFLVAFRLPNTFRRLFGEGAFSAGFVPLFSQRYHGPGGLEEAKKFSEEVLAVFLPTLFLFTLVFELIMPAFVWAIASGYADEPAKFDLTVFLTRITFPYLLLISLVSLFSGVLNSLTKFAAAAFAPALLNVAMLAALLIVPTGGERTALALSIGVTVGGVLQLALVWNSARKAGVSLRLRKPEITPSVKQFFLVVIPATLGAGVYQISQLIDTFFATRLPEGSMSYLNYSDRLNQLPLSVIGTALGTAILPQISRFIAKGEPDEAARVQGQAVELSMLLCIPAALALAVVAGPLVAAMFQGGRFTAEDAAITGNVLAIIVMGLPAYVLVKVITPGFYARNDTKTPVKTAVVVLVANIALNFALIPPFGIYGLAAAIALCSWINCILLYVILRRRGHFRIEGWLWSRIARQFAAGLAMGAALWGTRALLAGFFAGSVIERLLGVMALVGVGGIVYFIVAWTIGAMNRDDILILLKRKKVS</sequence>
<dbReference type="GO" id="GO:0034204">
    <property type="term" value="P:lipid translocation"/>
    <property type="evidence" value="ECO:0007669"/>
    <property type="project" value="TreeGrafter"/>
</dbReference>
<evidence type="ECO:0000256" key="3">
    <source>
        <dbReference type="ARBA" id="ARBA00022692"/>
    </source>
</evidence>
<keyword evidence="10" id="KW-0997">Cell inner membrane</keyword>
<dbReference type="PANTHER" id="PTHR47019">
    <property type="entry name" value="LIPID II FLIPPASE MURJ"/>
    <property type="match status" value="1"/>
</dbReference>
<dbReference type="UniPathway" id="UPA00219"/>
<keyword evidence="7 10" id="KW-0472">Membrane</keyword>
<keyword evidence="2 10" id="KW-1003">Cell membrane</keyword>
<dbReference type="PIRSF" id="PIRSF002869">
    <property type="entry name" value="MviN"/>
    <property type="match status" value="1"/>
</dbReference>
<feature type="transmembrane region" description="Helical" evidence="10">
    <location>
        <begin position="408"/>
        <end position="430"/>
    </location>
</feature>
<dbReference type="GO" id="GO:0015648">
    <property type="term" value="F:lipid-linked peptidoglycan transporter activity"/>
    <property type="evidence" value="ECO:0007669"/>
    <property type="project" value="UniProtKB-UniRule"/>
</dbReference>
<dbReference type="PRINTS" id="PR01806">
    <property type="entry name" value="VIRFACTRMVIN"/>
</dbReference>
<comment type="similarity">
    <text evidence="9 10 11">Belongs to the MurJ/MviN family.</text>
</comment>
<dbReference type="NCBIfam" id="TIGR01695">
    <property type="entry name" value="murJ_mviN"/>
    <property type="match status" value="1"/>
</dbReference>
<keyword evidence="5 10" id="KW-0573">Peptidoglycan synthesis</keyword>
<evidence type="ECO:0000256" key="10">
    <source>
        <dbReference type="HAMAP-Rule" id="MF_02078"/>
    </source>
</evidence>
<accession>A0A7T2GL93</accession>
<keyword evidence="10 11" id="KW-0961">Cell wall biogenesis/degradation</keyword>
<organism evidence="12 13">
    <name type="scientific">Allosphingosinicella flava</name>
    <dbReference type="NCBI Taxonomy" id="2771430"/>
    <lineage>
        <taxon>Bacteria</taxon>
        <taxon>Pseudomonadati</taxon>
        <taxon>Pseudomonadota</taxon>
        <taxon>Alphaproteobacteria</taxon>
        <taxon>Sphingomonadales</taxon>
        <taxon>Sphingomonadaceae</taxon>
        <taxon>Allosphingosinicella</taxon>
    </lineage>
</organism>
<dbReference type="GO" id="GO:0009252">
    <property type="term" value="P:peptidoglycan biosynthetic process"/>
    <property type="evidence" value="ECO:0007669"/>
    <property type="project" value="UniProtKB-UniRule"/>
</dbReference>
<evidence type="ECO:0000313" key="13">
    <source>
        <dbReference type="Proteomes" id="UP000594873"/>
    </source>
</evidence>
<feature type="transmembrane region" description="Helical" evidence="10">
    <location>
        <begin position="230"/>
        <end position="255"/>
    </location>
</feature>
<comment type="pathway">
    <text evidence="10">Cell wall biogenesis; peptidoglycan biosynthesis.</text>
</comment>
<name>A0A7T2GL93_9SPHN</name>
<evidence type="ECO:0000313" key="12">
    <source>
        <dbReference type="EMBL" id="QPQ55924.1"/>
    </source>
</evidence>
<feature type="transmembrane region" description="Helical" evidence="10">
    <location>
        <begin position="134"/>
        <end position="152"/>
    </location>
</feature>
<keyword evidence="10 11" id="KW-0813">Transport</keyword>
<keyword evidence="13" id="KW-1185">Reference proteome</keyword>
<keyword evidence="3 10" id="KW-0812">Transmembrane</keyword>
<evidence type="ECO:0000256" key="11">
    <source>
        <dbReference type="PIRNR" id="PIRNR002869"/>
    </source>
</evidence>
<feature type="transmembrane region" description="Helical" evidence="10">
    <location>
        <begin position="314"/>
        <end position="338"/>
    </location>
</feature>
<evidence type="ECO:0000256" key="5">
    <source>
        <dbReference type="ARBA" id="ARBA00022984"/>
    </source>
</evidence>
<dbReference type="InterPro" id="IPR051050">
    <property type="entry name" value="Lipid_II_flippase_MurJ/MviN"/>
</dbReference>
<reference evidence="12 13" key="1">
    <citation type="submission" date="2020-11" db="EMBL/GenBank/DDBJ databases">
        <title>Genome seq and assembly of Sphingosinicella sp.</title>
        <authorList>
            <person name="Chhetri G."/>
        </authorList>
    </citation>
    <scope>NUCLEOTIDE SEQUENCE [LARGE SCALE GENOMIC DNA]</scope>
    <source>
        <strain evidence="12 13">UDD2</strain>
    </source>
</reference>